<feature type="domain" description="RING-type" evidence="7">
    <location>
        <begin position="189"/>
        <end position="231"/>
    </location>
</feature>
<comment type="catalytic activity">
    <reaction evidence="1">
        <text>S-ubiquitinyl-[E2 ubiquitin-conjugating enzyme]-L-cysteine + [acceptor protein]-L-lysine = [E2 ubiquitin-conjugating enzyme]-L-cysteine + N(6)-ubiquitinyl-[acceptor protein]-L-lysine.</text>
        <dbReference type="EC" id="2.3.2.27"/>
    </reaction>
</comment>
<evidence type="ECO:0000256" key="6">
    <source>
        <dbReference type="PROSITE-ProRule" id="PRU00175"/>
    </source>
</evidence>
<dbReference type="InterPro" id="IPR001841">
    <property type="entry name" value="Znf_RING"/>
</dbReference>
<dbReference type="AlphaFoldDB" id="A0ABD1I4H9"/>
<evidence type="ECO:0000256" key="5">
    <source>
        <dbReference type="ARBA" id="ARBA00022833"/>
    </source>
</evidence>
<dbReference type="PANTHER" id="PTHR15710">
    <property type="entry name" value="E3 UBIQUITIN-PROTEIN LIGASE PRAJA"/>
    <property type="match status" value="1"/>
</dbReference>
<comment type="caution">
    <text evidence="8">The sequence shown here is derived from an EMBL/GenBank/DDBJ whole genome shotgun (WGS) entry which is preliminary data.</text>
</comment>
<evidence type="ECO:0000313" key="9">
    <source>
        <dbReference type="Proteomes" id="UP001567538"/>
    </source>
</evidence>
<dbReference type="Gene3D" id="3.30.40.10">
    <property type="entry name" value="Zinc/RING finger domain, C3HC4 (zinc finger)"/>
    <property type="match status" value="1"/>
</dbReference>
<organism evidence="8 9">
    <name type="scientific">Salvia divinorum</name>
    <name type="common">Maria pastora</name>
    <name type="synonym">Diviner's sage</name>
    <dbReference type="NCBI Taxonomy" id="28513"/>
    <lineage>
        <taxon>Eukaryota</taxon>
        <taxon>Viridiplantae</taxon>
        <taxon>Streptophyta</taxon>
        <taxon>Embryophyta</taxon>
        <taxon>Tracheophyta</taxon>
        <taxon>Spermatophyta</taxon>
        <taxon>Magnoliopsida</taxon>
        <taxon>eudicotyledons</taxon>
        <taxon>Gunneridae</taxon>
        <taxon>Pentapetalae</taxon>
        <taxon>asterids</taxon>
        <taxon>lamiids</taxon>
        <taxon>Lamiales</taxon>
        <taxon>Lamiaceae</taxon>
        <taxon>Nepetoideae</taxon>
        <taxon>Mentheae</taxon>
        <taxon>Salviinae</taxon>
        <taxon>Salvia</taxon>
        <taxon>Salvia subgen. Calosphace</taxon>
    </lineage>
</organism>
<proteinExistence type="predicted"/>
<dbReference type="InterPro" id="IPR011016">
    <property type="entry name" value="Znf_RING-CH"/>
</dbReference>
<gene>
    <name evidence="8" type="ORF">AAHA92_04985</name>
</gene>
<keyword evidence="8" id="KW-0012">Acyltransferase</keyword>
<keyword evidence="9" id="KW-1185">Reference proteome</keyword>
<sequence>MAAAAAAGGDGDLDYHYFARCIEFKKIESRFRPTRRDQLHRLRFNFFLNFETSNWIGSPNSTTLEITERLSWKLNRHATVIFGESLSLDGAYAAVEEALGGLMIDAERSVFVPVAIEFALGEAREKIPSAGKLDYGTLYVDFEVNFDRRRRRWTDVVEGEGDDYLGLVPAAELSLGMLERHEADGESCCSICLEEFGGGGGGVLRMPCSHYFHGGCIERWLKSSHYCPLCRFVMPT</sequence>
<evidence type="ECO:0000256" key="3">
    <source>
        <dbReference type="ARBA" id="ARBA00022723"/>
    </source>
</evidence>
<dbReference type="SUPFAM" id="SSF57850">
    <property type="entry name" value="RING/U-box"/>
    <property type="match status" value="1"/>
</dbReference>
<dbReference type="InterPro" id="IPR013083">
    <property type="entry name" value="Znf_RING/FYVE/PHD"/>
</dbReference>
<evidence type="ECO:0000256" key="2">
    <source>
        <dbReference type="ARBA" id="ARBA00012483"/>
    </source>
</evidence>
<dbReference type="EC" id="2.3.2.27" evidence="2"/>
<dbReference type="Pfam" id="PF13639">
    <property type="entry name" value="zf-RING_2"/>
    <property type="match status" value="1"/>
</dbReference>
<dbReference type="SMART" id="SM00744">
    <property type="entry name" value="RINGv"/>
    <property type="match status" value="1"/>
</dbReference>
<keyword evidence="8" id="KW-0808">Transferase</keyword>
<dbReference type="SMART" id="SM00184">
    <property type="entry name" value="RING"/>
    <property type="match status" value="1"/>
</dbReference>
<dbReference type="PROSITE" id="PS50089">
    <property type="entry name" value="ZF_RING_2"/>
    <property type="match status" value="1"/>
</dbReference>
<dbReference type="PANTHER" id="PTHR15710:SF77">
    <property type="entry name" value="RING-H2 FINGER PROTEIN ATL21B"/>
    <property type="match status" value="1"/>
</dbReference>
<keyword evidence="4 6" id="KW-0863">Zinc-finger</keyword>
<dbReference type="Proteomes" id="UP001567538">
    <property type="component" value="Unassembled WGS sequence"/>
</dbReference>
<evidence type="ECO:0000313" key="8">
    <source>
        <dbReference type="EMBL" id="KAL1562403.1"/>
    </source>
</evidence>
<keyword evidence="3" id="KW-0479">Metal-binding</keyword>
<dbReference type="GO" id="GO:0008270">
    <property type="term" value="F:zinc ion binding"/>
    <property type="evidence" value="ECO:0007669"/>
    <property type="project" value="UniProtKB-KW"/>
</dbReference>
<accession>A0ABD1I4H9</accession>
<evidence type="ECO:0000256" key="1">
    <source>
        <dbReference type="ARBA" id="ARBA00000900"/>
    </source>
</evidence>
<evidence type="ECO:0000256" key="4">
    <source>
        <dbReference type="ARBA" id="ARBA00022771"/>
    </source>
</evidence>
<dbReference type="CDD" id="cd16454">
    <property type="entry name" value="RING-H2_PA-TM-RING"/>
    <property type="match status" value="1"/>
</dbReference>
<dbReference type="EMBL" id="JBEAFC010000003">
    <property type="protein sequence ID" value="KAL1562403.1"/>
    <property type="molecule type" value="Genomic_DNA"/>
</dbReference>
<protein>
    <recommendedName>
        <fullName evidence="2">RING-type E3 ubiquitin transferase</fullName>
        <ecNumber evidence="2">2.3.2.27</ecNumber>
    </recommendedName>
</protein>
<dbReference type="GO" id="GO:0061630">
    <property type="term" value="F:ubiquitin protein ligase activity"/>
    <property type="evidence" value="ECO:0007669"/>
    <property type="project" value="UniProtKB-EC"/>
</dbReference>
<reference evidence="8 9" key="1">
    <citation type="submission" date="2024-06" db="EMBL/GenBank/DDBJ databases">
        <title>A chromosome level genome sequence of Diviner's sage (Salvia divinorum).</title>
        <authorList>
            <person name="Ford S.A."/>
            <person name="Ro D.-K."/>
            <person name="Ness R.W."/>
            <person name="Phillips M.A."/>
        </authorList>
    </citation>
    <scope>NUCLEOTIDE SEQUENCE [LARGE SCALE GENOMIC DNA]</scope>
    <source>
        <strain evidence="8">SAF-2024a</strain>
        <tissue evidence="8">Leaf</tissue>
    </source>
</reference>
<evidence type="ECO:0000259" key="7">
    <source>
        <dbReference type="PROSITE" id="PS50089"/>
    </source>
</evidence>
<keyword evidence="5" id="KW-0862">Zinc</keyword>
<name>A0ABD1I4H9_SALDI</name>